<feature type="chain" id="PRO_5005120728" description="Metalloendopeptidase" evidence="10">
    <location>
        <begin position="24"/>
        <end position="408"/>
    </location>
</feature>
<organism evidence="13">
    <name type="scientific">Strongyloides stercoralis</name>
    <name type="common">Threadworm</name>
    <dbReference type="NCBI Taxonomy" id="6248"/>
    <lineage>
        <taxon>Eukaryota</taxon>
        <taxon>Metazoa</taxon>
        <taxon>Ecdysozoa</taxon>
        <taxon>Nematoda</taxon>
        <taxon>Chromadorea</taxon>
        <taxon>Rhabditida</taxon>
        <taxon>Tylenchina</taxon>
        <taxon>Panagrolaimomorpha</taxon>
        <taxon>Strongyloidoidea</taxon>
        <taxon>Strongyloididae</taxon>
        <taxon>Strongyloides</taxon>
    </lineage>
</organism>
<dbReference type="PANTHER" id="PTHR10127:SF780">
    <property type="entry name" value="METALLOENDOPEPTIDASE"/>
    <property type="match status" value="1"/>
</dbReference>
<reference evidence="13" key="1">
    <citation type="submission" date="2015-08" db="UniProtKB">
        <authorList>
            <consortium name="WormBaseParasite"/>
        </authorList>
    </citation>
    <scope>IDENTIFICATION</scope>
</reference>
<dbReference type="Gene3D" id="3.40.390.10">
    <property type="entry name" value="Collagenase (Catalytic Domain)"/>
    <property type="match status" value="1"/>
</dbReference>
<evidence type="ECO:0000313" key="13">
    <source>
        <dbReference type="WBParaSite" id="SSTP_0001115210.1"/>
    </source>
</evidence>
<keyword evidence="1" id="KW-0245">EGF-like domain</keyword>
<dbReference type="InterPro" id="IPR000859">
    <property type="entry name" value="CUB_dom"/>
</dbReference>
<dbReference type="PROSITE" id="PS00022">
    <property type="entry name" value="EGF_1"/>
    <property type="match status" value="1"/>
</dbReference>
<proteinExistence type="predicted"/>
<dbReference type="SMART" id="SM00235">
    <property type="entry name" value="ZnMc"/>
    <property type="match status" value="1"/>
</dbReference>
<dbReference type="PROSITE" id="PS51864">
    <property type="entry name" value="ASTACIN"/>
    <property type="match status" value="1"/>
</dbReference>
<dbReference type="GO" id="GO:0004222">
    <property type="term" value="F:metalloendopeptidase activity"/>
    <property type="evidence" value="ECO:0007669"/>
    <property type="project" value="UniProtKB-UniRule"/>
</dbReference>
<keyword evidence="4 10" id="KW-0378">Hydrolase</keyword>
<dbReference type="EC" id="3.4.24.-" evidence="10"/>
<evidence type="ECO:0000259" key="12">
    <source>
        <dbReference type="PROSITE" id="PS51864"/>
    </source>
</evidence>
<evidence type="ECO:0000256" key="6">
    <source>
        <dbReference type="ARBA" id="ARBA00023049"/>
    </source>
</evidence>
<evidence type="ECO:0000256" key="5">
    <source>
        <dbReference type="ARBA" id="ARBA00022833"/>
    </source>
</evidence>
<dbReference type="InterPro" id="IPR001506">
    <property type="entry name" value="Peptidase_M12A"/>
</dbReference>
<evidence type="ECO:0000256" key="7">
    <source>
        <dbReference type="ARBA" id="ARBA00023157"/>
    </source>
</evidence>
<keyword evidence="10" id="KW-0732">Signal</keyword>
<dbReference type="PROSITE" id="PS01186">
    <property type="entry name" value="EGF_2"/>
    <property type="match status" value="1"/>
</dbReference>
<dbReference type="InterPro" id="IPR035914">
    <property type="entry name" value="Sperma_CUB_dom_sf"/>
</dbReference>
<feature type="active site" evidence="9">
    <location>
        <position position="154"/>
    </location>
</feature>
<dbReference type="InterPro" id="IPR000742">
    <property type="entry name" value="EGF"/>
</dbReference>
<dbReference type="PROSITE" id="PS01180">
    <property type="entry name" value="CUB"/>
    <property type="match status" value="1"/>
</dbReference>
<dbReference type="AlphaFoldDB" id="A0A0K0ENW5"/>
<dbReference type="Gene3D" id="2.60.120.290">
    <property type="entry name" value="Spermadhesin, CUB domain"/>
    <property type="match status" value="1"/>
</dbReference>
<evidence type="ECO:0000256" key="1">
    <source>
        <dbReference type="ARBA" id="ARBA00022536"/>
    </source>
</evidence>
<keyword evidence="2 10" id="KW-0645">Protease</keyword>
<dbReference type="InterPro" id="IPR024079">
    <property type="entry name" value="MetalloPept_cat_dom_sf"/>
</dbReference>
<keyword evidence="6 10" id="KW-0482">Metalloprotease</keyword>
<keyword evidence="7" id="KW-1015">Disulfide bond</keyword>
<comment type="cofactor">
    <cofactor evidence="10">
        <name>Zn(2+)</name>
        <dbReference type="ChEBI" id="CHEBI:29105"/>
    </cofactor>
    <text evidence="10">Binds 1 zinc ion per subunit.</text>
</comment>
<comment type="caution">
    <text evidence="8">Lacks conserved residue(s) required for the propagation of feature annotation.</text>
</comment>
<keyword evidence="3 10" id="KW-0479">Metal-binding</keyword>
<keyword evidence="5 10" id="KW-0862">Zinc</keyword>
<feature type="domain" description="CUB" evidence="11">
    <location>
        <begin position="290"/>
        <end position="408"/>
    </location>
</feature>
<protein>
    <recommendedName>
        <fullName evidence="10">Metalloendopeptidase</fullName>
        <ecNumber evidence="10">3.4.24.-</ecNumber>
    </recommendedName>
</protein>
<accession>A0A0K0ENW5</accession>
<sequence length="408" mass="47664">MLAINFSMLIVFILFLTTSLSKSTKIKDSFQIPSDNNDVVVKREIENLRSNISRTNINNLKKNRGVLTTIYKVPLWKNPIPYYVDKRVDRGLIFSLLKNIELETCIRFKPIYKVTLLKPSIKYDYVRPCKIKRNKFLKHYVDPKCYTIGYTYRETLHTLGLVYEHQRKERNSFIYLNTAAIDKSVEKYFDRIHISICDTELFHFDYGSVLLPDQHFLSVKGPKTMVPAFHLYQKTMGQNFYPSFLDFKRLNYYYCNKKCHQKITCKHGGYPHPELCTQCKCVLGYTGRYCERFVKPTRSCPTPLLVATSTERVLLNRGMKKCAYALLAPKGKHIFIKILSGVVYPESQDICTPFNTLEVKYFADKATTGARFCGHLPRITILSKNNIVLIYFKSKDHRNNFAIRFKAF</sequence>
<evidence type="ECO:0000256" key="9">
    <source>
        <dbReference type="PROSITE-ProRule" id="PRU01211"/>
    </source>
</evidence>
<dbReference type="PRINTS" id="PR00480">
    <property type="entry name" value="ASTACIN"/>
</dbReference>
<dbReference type="Pfam" id="PF00431">
    <property type="entry name" value="CUB"/>
    <property type="match status" value="1"/>
</dbReference>
<dbReference type="GO" id="GO:0006508">
    <property type="term" value="P:proteolysis"/>
    <property type="evidence" value="ECO:0007669"/>
    <property type="project" value="UniProtKB-KW"/>
</dbReference>
<name>A0A0K0ENW5_STRER</name>
<dbReference type="InterPro" id="IPR006026">
    <property type="entry name" value="Peptidase_Metallo"/>
</dbReference>
<feature type="signal peptide" evidence="10">
    <location>
        <begin position="1"/>
        <end position="23"/>
    </location>
</feature>
<dbReference type="PANTHER" id="PTHR10127">
    <property type="entry name" value="DISCOIDIN, CUB, EGF, LAMININ , AND ZINC METALLOPROTEASE DOMAIN CONTAINING"/>
    <property type="match status" value="1"/>
</dbReference>
<evidence type="ECO:0000256" key="3">
    <source>
        <dbReference type="ARBA" id="ARBA00022723"/>
    </source>
</evidence>
<dbReference type="SUPFAM" id="SSF55486">
    <property type="entry name" value="Metalloproteases ('zincins'), catalytic domain"/>
    <property type="match status" value="1"/>
</dbReference>
<dbReference type="Pfam" id="PF01400">
    <property type="entry name" value="Astacin"/>
    <property type="match status" value="1"/>
</dbReference>
<dbReference type="SUPFAM" id="SSF49854">
    <property type="entry name" value="Spermadhesin, CUB domain"/>
    <property type="match status" value="1"/>
</dbReference>
<evidence type="ECO:0000256" key="2">
    <source>
        <dbReference type="ARBA" id="ARBA00022670"/>
    </source>
</evidence>
<evidence type="ECO:0000256" key="10">
    <source>
        <dbReference type="RuleBase" id="RU361183"/>
    </source>
</evidence>
<feature type="domain" description="Peptidase M12A" evidence="12">
    <location>
        <begin position="64"/>
        <end position="256"/>
    </location>
</feature>
<evidence type="ECO:0000259" key="11">
    <source>
        <dbReference type="PROSITE" id="PS01180"/>
    </source>
</evidence>
<evidence type="ECO:0000256" key="4">
    <source>
        <dbReference type="ARBA" id="ARBA00022801"/>
    </source>
</evidence>
<dbReference type="GO" id="GO:0008270">
    <property type="term" value="F:zinc ion binding"/>
    <property type="evidence" value="ECO:0007669"/>
    <property type="project" value="InterPro"/>
</dbReference>
<evidence type="ECO:0000256" key="8">
    <source>
        <dbReference type="PROSITE-ProRule" id="PRU00059"/>
    </source>
</evidence>
<dbReference type="WBParaSite" id="SSTP_0001115210.1">
    <property type="protein sequence ID" value="SSTP_0001115210.1"/>
    <property type="gene ID" value="SSTP_0001115210"/>
</dbReference>